<evidence type="ECO:0000256" key="1">
    <source>
        <dbReference type="SAM" id="SignalP"/>
    </source>
</evidence>
<organism evidence="2 3">
    <name type="scientific">Shewanella sairae</name>
    <dbReference type="NCBI Taxonomy" id="190310"/>
    <lineage>
        <taxon>Bacteria</taxon>
        <taxon>Pseudomonadati</taxon>
        <taxon>Pseudomonadota</taxon>
        <taxon>Gammaproteobacteria</taxon>
        <taxon>Alteromonadales</taxon>
        <taxon>Shewanellaceae</taxon>
        <taxon>Shewanella</taxon>
    </lineage>
</organism>
<proteinExistence type="predicted"/>
<keyword evidence="3" id="KW-1185">Reference proteome</keyword>
<feature type="chain" id="PRO_5045280885" evidence="1">
    <location>
        <begin position="23"/>
        <end position="609"/>
    </location>
</feature>
<reference evidence="2" key="1">
    <citation type="submission" date="2021-05" db="EMBL/GenBank/DDBJ databases">
        <title>Molecular characterization for Shewanella algae harboring chromosomal blaOXA-55-like strains isolated from clinical and environment sample.</title>
        <authorList>
            <person name="Ohama Y."/>
            <person name="Aoki K."/>
            <person name="Harada S."/>
            <person name="Moriya K."/>
            <person name="Ishii Y."/>
            <person name="Tateda K."/>
        </authorList>
    </citation>
    <scope>NUCLEOTIDE SEQUENCE</scope>
    <source>
        <strain evidence="2">JCM 11563</strain>
    </source>
</reference>
<dbReference type="NCBIfam" id="TIGR02750">
    <property type="entry name" value="TraN_Ftype"/>
    <property type="match status" value="1"/>
</dbReference>
<protein>
    <submittedName>
        <fullName evidence="2">Conjugal transfer mating pair stabilization protein TraN</fullName>
    </submittedName>
</protein>
<comment type="caution">
    <text evidence="2">The sequence shown here is derived from an EMBL/GenBank/DDBJ whole genome shotgun (WGS) entry which is preliminary data.</text>
</comment>
<dbReference type="RefSeq" id="WP_220782936.1">
    <property type="nucleotide sequence ID" value="NZ_BPEY01000106.1"/>
</dbReference>
<evidence type="ECO:0000313" key="2">
    <source>
        <dbReference type="EMBL" id="GIU51132.1"/>
    </source>
</evidence>
<gene>
    <name evidence="2" type="primary">traN</name>
    <name evidence="2" type="ORF">TUM4438_39650</name>
</gene>
<name>A0ABQ4PQE1_9GAMM</name>
<evidence type="ECO:0000313" key="3">
    <source>
        <dbReference type="Proteomes" id="UP000887104"/>
    </source>
</evidence>
<keyword evidence="1" id="KW-0732">Signal</keyword>
<dbReference type="EMBL" id="BPEY01000106">
    <property type="protein sequence ID" value="GIU51132.1"/>
    <property type="molecule type" value="Genomic_DNA"/>
</dbReference>
<dbReference type="Proteomes" id="UP000887104">
    <property type="component" value="Unassembled WGS sequence"/>
</dbReference>
<dbReference type="Pfam" id="PF06986">
    <property type="entry name" value="F_T4SS_TraN"/>
    <property type="match status" value="1"/>
</dbReference>
<sequence>MPLLNKSLLASALLLFPITALANQGTHYYNTVDEAKSMVTQSLANPNVTNFDVNDYCKDEACKRAIANPEQSKYFGNDKDMILDGQLELHTDDNAANLQDSFNNRPAHVLDLNDPAYRRAQGYMDESYEISHGISTKYHDCEKGKVCDMVEQPRQCSRPTGEPATCYHIPVPGQLYVREQTTTPSYSVQPRTTLNISMRANSAGGINDVLRIIHLPEIKAEGWRNGKFSLTVANKTTPLSPTNMKRCRGNNNFYVCEFTFPAMQIAIGETWTAPELLITYREERADSLTINAPRQAITLDWTRYQQDMGWEMRCPPKPRDCNDMALGAWTCTEEGGIREINGMLVHEDCWRRERPAVCIADDTCLPMLNPPDFSFECKELNQTCKVEVEGVCVIENVNLQCDVQECYDNTLVCGEKSFCLDGDCYVGEGEENPNFSTAVSGLAGAAEAAESFDADTLQIFTGKPASCSKKPVGLSDCCSDDGWGNDIGLTDCSSEEKGLMEAKEKGLTIDLGEYCAEKVLGVCIRKKKGYCQFDSKMARIIQEQGRVQLDVGFGSAKHPNCTGITPEQLQFIDFSQVDFSDFYEDLDAGLALPDMDEITDRIKDKYQDQ</sequence>
<dbReference type="InterPro" id="IPR014121">
    <property type="entry name" value="TraN_Ftype"/>
</dbReference>
<accession>A0ABQ4PQE1</accession>
<feature type="signal peptide" evidence="1">
    <location>
        <begin position="1"/>
        <end position="22"/>
    </location>
</feature>